<organism evidence="2 3">
    <name type="scientific">Rangifer tarandus platyrhynchus</name>
    <name type="common">Svalbard reindeer</name>
    <dbReference type="NCBI Taxonomy" id="3082113"/>
    <lineage>
        <taxon>Eukaryota</taxon>
        <taxon>Metazoa</taxon>
        <taxon>Chordata</taxon>
        <taxon>Craniata</taxon>
        <taxon>Vertebrata</taxon>
        <taxon>Euteleostomi</taxon>
        <taxon>Mammalia</taxon>
        <taxon>Eutheria</taxon>
        <taxon>Laurasiatheria</taxon>
        <taxon>Artiodactyla</taxon>
        <taxon>Ruminantia</taxon>
        <taxon>Pecora</taxon>
        <taxon>Cervidae</taxon>
        <taxon>Odocoileinae</taxon>
        <taxon>Rangifer</taxon>
    </lineage>
</organism>
<proteinExistence type="predicted"/>
<evidence type="ECO:0000313" key="3">
    <source>
        <dbReference type="Proteomes" id="UP001176941"/>
    </source>
</evidence>
<protein>
    <submittedName>
        <fullName evidence="2">Uncharacterized protein</fullName>
    </submittedName>
</protein>
<evidence type="ECO:0000256" key="1">
    <source>
        <dbReference type="SAM" id="MobiDB-lite"/>
    </source>
</evidence>
<keyword evidence="3" id="KW-1185">Reference proteome</keyword>
<dbReference type="EMBL" id="OX459940">
    <property type="protein sequence ID" value="CAI9174681.1"/>
    <property type="molecule type" value="Genomic_DNA"/>
</dbReference>
<feature type="compositionally biased region" description="Basic and acidic residues" evidence="1">
    <location>
        <begin position="273"/>
        <end position="295"/>
    </location>
</feature>
<name>A0ABN8ZNW9_RANTA</name>
<feature type="region of interest" description="Disordered" evidence="1">
    <location>
        <begin position="148"/>
        <end position="179"/>
    </location>
</feature>
<dbReference type="Proteomes" id="UP001176941">
    <property type="component" value="Chromosome 4"/>
</dbReference>
<reference evidence="2" key="1">
    <citation type="submission" date="2023-04" db="EMBL/GenBank/DDBJ databases">
        <authorList>
            <consortium name="ELIXIR-Norway"/>
        </authorList>
    </citation>
    <scope>NUCLEOTIDE SEQUENCE [LARGE SCALE GENOMIC DNA]</scope>
</reference>
<feature type="compositionally biased region" description="Low complexity" evidence="1">
    <location>
        <begin position="200"/>
        <end position="213"/>
    </location>
</feature>
<feature type="region of interest" description="Disordered" evidence="1">
    <location>
        <begin position="200"/>
        <end position="295"/>
    </location>
</feature>
<gene>
    <name evidence="2" type="ORF">MRATA1EN1_LOCUS23643</name>
</gene>
<feature type="compositionally biased region" description="Pro residues" evidence="1">
    <location>
        <begin position="214"/>
        <end position="253"/>
    </location>
</feature>
<sequence>MSQKSARKAGVAPATNLTLLTELNEGLSNHPLWLRGPDRGLATWAGGVVGSRVSGGGNGEAELGVFWKNWLWSRSYLELGLKGKDVERLREEGGDLGHSHEAVLRKKGQRGSKPDIWTAIAGDGLKGLGPRLALPPVLPRRLRREFGKDGRVLRAPPESASLQAPRREPRRAPATPAPRSPQVAAALLCRRSAAAPAAAAVDASPAAAAACEPAPSPAPAPPRPRPSPAPAPPRPRPQPPPAAAARPRPPGSPTPAVIRQGPLPRPMAKQLRKTKEESQVRPYKAKKEGEMGTPK</sequence>
<evidence type="ECO:0000313" key="2">
    <source>
        <dbReference type="EMBL" id="CAI9174681.1"/>
    </source>
</evidence>
<accession>A0ABN8ZNW9</accession>